<evidence type="ECO:0000313" key="8">
    <source>
        <dbReference type="RefSeq" id="XP_002736025.1"/>
    </source>
</evidence>
<feature type="transmembrane region" description="Helical" evidence="6">
    <location>
        <begin position="357"/>
        <end position="376"/>
    </location>
</feature>
<dbReference type="GeneID" id="100378722"/>
<evidence type="ECO:0000256" key="2">
    <source>
        <dbReference type="ARBA" id="ARBA00022692"/>
    </source>
</evidence>
<keyword evidence="7" id="KW-1185">Reference proteome</keyword>
<sequence length="661" mass="73450">MSNPERRRGRRPVQRRRRDCDRISPKDSSVLPAGRSTSLPNRCERYVENGDACANNSCSSRRQLVGSSSSCGKRSLDVNSISSCSSTDPSTMNMTSIEDRMIHAVRYQRLHREWSDSQFSLLRQEEACKTCASCQRKAENHRPGRRSTGDHIGDVIRRRASRVSMLNFAPHTFLDEIDSLNPDGNSRVVTGSDAVVLKRQIGVFDCVSIIVGVIIGSGIFVAPKGILKNTGGSVGVALIVWVLCGILSAVGALCYAELGTTFTKSGGDYIYLLESYGPLIAFLRLWTSLIAIRPAVVVVIAITFAKYVTLPVMEYCNVNDVVVRLVAALLICFAVFINCFSVPWTAQLVDLLTIGKVMGLLVIITTGLLLLISGYVDYFQDPFSGIEDISLENIPLGFYSGMFAYAGWFYINYVTEEIKEPARTLPKSVIISMVMVTIVYILTNVSYFTILAPKELLDSEAVAVDFAYHAFSSMAWTVPLFVALSTAGTVTANLLTTPRMFFVASREGHLPDALAMIHIRRFTPIPAVLVTLPICLMMLINDNVYSLINYLSFLRWLFIGLTITAIPYLRWKRPHLPRPFKVPLVLPIIFALCAFFMVGTSLYSAPHDCGIGLGIALTGVPVYYIGVYWKNKPRGYKRMMHSVTIFLQKLLEIIPQEEHTF</sequence>
<evidence type="ECO:0000256" key="4">
    <source>
        <dbReference type="ARBA" id="ARBA00023136"/>
    </source>
</evidence>
<dbReference type="Proteomes" id="UP000694865">
    <property type="component" value="Unplaced"/>
</dbReference>
<feature type="transmembrane region" description="Helical" evidence="6">
    <location>
        <begin position="234"/>
        <end position="258"/>
    </location>
</feature>
<accession>A0ABM0GRY9</accession>
<keyword evidence="3 6" id="KW-1133">Transmembrane helix</keyword>
<proteinExistence type="predicted"/>
<keyword evidence="4 6" id="KW-0472">Membrane</keyword>
<feature type="transmembrane region" description="Helical" evidence="6">
    <location>
        <begin position="553"/>
        <end position="571"/>
    </location>
</feature>
<feature type="transmembrane region" description="Helical" evidence="6">
    <location>
        <begin position="522"/>
        <end position="541"/>
    </location>
</feature>
<dbReference type="InterPro" id="IPR002293">
    <property type="entry name" value="AA/rel_permease1"/>
</dbReference>
<feature type="transmembrane region" description="Helical" evidence="6">
    <location>
        <begin position="279"/>
        <end position="305"/>
    </location>
</feature>
<feature type="transmembrane region" description="Helical" evidence="6">
    <location>
        <begin position="325"/>
        <end position="345"/>
    </location>
</feature>
<dbReference type="Pfam" id="PF13520">
    <property type="entry name" value="AA_permease_2"/>
    <property type="match status" value="1"/>
</dbReference>
<evidence type="ECO:0000256" key="5">
    <source>
        <dbReference type="SAM" id="MobiDB-lite"/>
    </source>
</evidence>
<dbReference type="PANTHER" id="PTHR11785">
    <property type="entry name" value="AMINO ACID TRANSPORTER"/>
    <property type="match status" value="1"/>
</dbReference>
<comment type="subcellular location">
    <subcellularLocation>
        <location evidence="1">Membrane</location>
        <topology evidence="1">Multi-pass membrane protein</topology>
    </subcellularLocation>
</comment>
<dbReference type="RefSeq" id="XP_002736025.1">
    <property type="nucleotide sequence ID" value="XM_002735979.1"/>
</dbReference>
<reference evidence="8" key="1">
    <citation type="submission" date="2025-08" db="UniProtKB">
        <authorList>
            <consortium name="RefSeq"/>
        </authorList>
    </citation>
    <scope>IDENTIFICATION</scope>
    <source>
        <tissue evidence="8">Testes</tissue>
    </source>
</reference>
<feature type="compositionally biased region" description="Basic residues" evidence="5">
    <location>
        <begin position="7"/>
        <end position="17"/>
    </location>
</feature>
<evidence type="ECO:0000256" key="6">
    <source>
        <dbReference type="SAM" id="Phobius"/>
    </source>
</evidence>
<gene>
    <name evidence="8" type="primary">LOC100378722</name>
</gene>
<protein>
    <submittedName>
        <fullName evidence="8">Cystine/glutamate transporter-like</fullName>
    </submittedName>
</protein>
<evidence type="ECO:0000313" key="7">
    <source>
        <dbReference type="Proteomes" id="UP000694865"/>
    </source>
</evidence>
<organism evidence="7 8">
    <name type="scientific">Saccoglossus kowalevskii</name>
    <name type="common">Acorn worm</name>
    <dbReference type="NCBI Taxonomy" id="10224"/>
    <lineage>
        <taxon>Eukaryota</taxon>
        <taxon>Metazoa</taxon>
        <taxon>Hemichordata</taxon>
        <taxon>Enteropneusta</taxon>
        <taxon>Harrimaniidae</taxon>
        <taxon>Saccoglossus</taxon>
    </lineage>
</organism>
<feature type="transmembrane region" description="Helical" evidence="6">
    <location>
        <begin position="583"/>
        <end position="605"/>
    </location>
</feature>
<dbReference type="PANTHER" id="PTHR11785:SF375">
    <property type="entry name" value="AMINO ACID TRANSPORTER"/>
    <property type="match status" value="1"/>
</dbReference>
<feature type="transmembrane region" description="Helical" evidence="6">
    <location>
        <begin position="611"/>
        <end position="629"/>
    </location>
</feature>
<feature type="transmembrane region" description="Helical" evidence="6">
    <location>
        <begin position="396"/>
        <end position="415"/>
    </location>
</feature>
<feature type="region of interest" description="Disordered" evidence="5">
    <location>
        <begin position="1"/>
        <end position="36"/>
    </location>
</feature>
<feature type="transmembrane region" description="Helical" evidence="6">
    <location>
        <begin position="470"/>
        <end position="496"/>
    </location>
</feature>
<feature type="transmembrane region" description="Helical" evidence="6">
    <location>
        <begin position="427"/>
        <end position="450"/>
    </location>
</feature>
<evidence type="ECO:0000256" key="3">
    <source>
        <dbReference type="ARBA" id="ARBA00022989"/>
    </source>
</evidence>
<evidence type="ECO:0000256" key="1">
    <source>
        <dbReference type="ARBA" id="ARBA00004141"/>
    </source>
</evidence>
<dbReference type="InterPro" id="IPR050598">
    <property type="entry name" value="AminoAcid_Transporter"/>
</dbReference>
<feature type="transmembrane region" description="Helical" evidence="6">
    <location>
        <begin position="201"/>
        <end position="222"/>
    </location>
</feature>
<name>A0ABM0GRY9_SACKO</name>
<dbReference type="Gene3D" id="1.20.1740.10">
    <property type="entry name" value="Amino acid/polyamine transporter I"/>
    <property type="match status" value="1"/>
</dbReference>
<keyword evidence="2 6" id="KW-0812">Transmembrane</keyword>